<evidence type="ECO:0000313" key="1">
    <source>
        <dbReference type="EMBL" id="MBC3901458.1"/>
    </source>
</evidence>
<dbReference type="Proteomes" id="UP000622405">
    <property type="component" value="Unassembled WGS sequence"/>
</dbReference>
<dbReference type="EMBL" id="WJBE01000028">
    <property type="protein sequence ID" value="MBC3901458.1"/>
    <property type="molecule type" value="Genomic_DNA"/>
</dbReference>
<comment type="caution">
    <text evidence="1">The sequence shown here is derived from an EMBL/GenBank/DDBJ whole genome shotgun (WGS) entry which is preliminary data.</text>
</comment>
<dbReference type="RefSeq" id="WP_186895509.1">
    <property type="nucleotide sequence ID" value="NZ_WJBE01000028.1"/>
</dbReference>
<organism evidence="1 2">
    <name type="scientific">Acetobacterium malicum</name>
    <dbReference type="NCBI Taxonomy" id="52692"/>
    <lineage>
        <taxon>Bacteria</taxon>
        <taxon>Bacillati</taxon>
        <taxon>Bacillota</taxon>
        <taxon>Clostridia</taxon>
        <taxon>Eubacteriales</taxon>
        <taxon>Eubacteriaceae</taxon>
        <taxon>Acetobacterium</taxon>
    </lineage>
</organism>
<name>A0ABR6Z1R6_9FIRM</name>
<evidence type="ECO:0000313" key="2">
    <source>
        <dbReference type="Proteomes" id="UP000622405"/>
    </source>
</evidence>
<keyword evidence="2" id="KW-1185">Reference proteome</keyword>
<proteinExistence type="predicted"/>
<protein>
    <submittedName>
        <fullName evidence="1">Uncharacterized protein</fullName>
    </submittedName>
</protein>
<sequence>MKRTDKQIFLQTIGAIEDLIFGAKSLVQNKYRESVNADYALFMEAEIEGNNH</sequence>
<gene>
    <name evidence="1" type="ORF">GH811_17805</name>
</gene>
<accession>A0ABR6Z1R6</accession>
<reference evidence="1 2" key="1">
    <citation type="journal article" date="2020" name="mSystems">
        <title>Defining Genomic and Predicted Metabolic Features of the Acetobacterium Genus.</title>
        <authorList>
            <person name="Ross D.E."/>
            <person name="Marshall C.W."/>
            <person name="Gulliver D."/>
            <person name="May H.D."/>
            <person name="Norman R.S."/>
        </authorList>
    </citation>
    <scope>NUCLEOTIDE SEQUENCE [LARGE SCALE GENOMIC DNA]</scope>
    <source>
        <strain evidence="1 2">DSM 4132</strain>
    </source>
</reference>